<feature type="compositionally biased region" description="Polar residues" evidence="2">
    <location>
        <begin position="153"/>
        <end position="165"/>
    </location>
</feature>
<evidence type="ECO:0000313" key="4">
    <source>
        <dbReference type="Proteomes" id="UP000826195"/>
    </source>
</evidence>
<feature type="region of interest" description="Disordered" evidence="2">
    <location>
        <begin position="1"/>
        <end position="21"/>
    </location>
</feature>
<dbReference type="Proteomes" id="UP000826195">
    <property type="component" value="Unassembled WGS sequence"/>
</dbReference>
<evidence type="ECO:0008006" key="5">
    <source>
        <dbReference type="Google" id="ProtNLM"/>
    </source>
</evidence>
<name>A0AAV7I390_COTGL</name>
<proteinExistence type="predicted"/>
<reference evidence="3 4" key="1">
    <citation type="journal article" date="2021" name="J. Hered.">
        <title>A chromosome-level genome assembly of the parasitoid wasp, Cotesia glomerata (Hymenoptera: Braconidae).</title>
        <authorList>
            <person name="Pinto B.J."/>
            <person name="Weis J.J."/>
            <person name="Gamble T."/>
            <person name="Ode P.J."/>
            <person name="Paul R."/>
            <person name="Zaspel J.M."/>
        </authorList>
    </citation>
    <scope>NUCLEOTIDE SEQUENCE [LARGE SCALE GENOMIC DNA]</scope>
    <source>
        <strain evidence="3">CgM1</strain>
    </source>
</reference>
<dbReference type="Gene3D" id="4.10.60.10">
    <property type="entry name" value="Zinc finger, CCHC-type"/>
    <property type="match status" value="1"/>
</dbReference>
<comment type="caution">
    <text evidence="3">The sequence shown here is derived from an EMBL/GenBank/DDBJ whole genome shotgun (WGS) entry which is preliminary data.</text>
</comment>
<feature type="compositionally biased region" description="Basic and acidic residues" evidence="2">
    <location>
        <begin position="409"/>
        <end position="423"/>
    </location>
</feature>
<organism evidence="3 4">
    <name type="scientific">Cotesia glomerata</name>
    <name type="common">Lepidopteran parasitic wasp</name>
    <name type="synonym">Apanteles glomeratus</name>
    <dbReference type="NCBI Taxonomy" id="32391"/>
    <lineage>
        <taxon>Eukaryota</taxon>
        <taxon>Metazoa</taxon>
        <taxon>Ecdysozoa</taxon>
        <taxon>Arthropoda</taxon>
        <taxon>Hexapoda</taxon>
        <taxon>Insecta</taxon>
        <taxon>Pterygota</taxon>
        <taxon>Neoptera</taxon>
        <taxon>Endopterygota</taxon>
        <taxon>Hymenoptera</taxon>
        <taxon>Apocrita</taxon>
        <taxon>Ichneumonoidea</taxon>
        <taxon>Braconidae</taxon>
        <taxon>Microgastrinae</taxon>
        <taxon>Cotesia</taxon>
    </lineage>
</organism>
<dbReference type="SUPFAM" id="SSF57756">
    <property type="entry name" value="Retrovirus zinc finger-like domains"/>
    <property type="match status" value="1"/>
</dbReference>
<keyword evidence="4" id="KW-1185">Reference proteome</keyword>
<evidence type="ECO:0000313" key="3">
    <source>
        <dbReference type="EMBL" id="KAH0552637.1"/>
    </source>
</evidence>
<dbReference type="AlphaFoldDB" id="A0AAV7I390"/>
<evidence type="ECO:0000256" key="2">
    <source>
        <dbReference type="SAM" id="MobiDB-lite"/>
    </source>
</evidence>
<dbReference type="InterPro" id="IPR036875">
    <property type="entry name" value="Znf_CCHC_sf"/>
</dbReference>
<accession>A0AAV7I390</accession>
<keyword evidence="1" id="KW-0175">Coiled coil</keyword>
<gene>
    <name evidence="3" type="ORF">KQX54_013605</name>
</gene>
<feature type="region of interest" description="Disordered" evidence="2">
    <location>
        <begin position="119"/>
        <end position="170"/>
    </location>
</feature>
<dbReference type="GO" id="GO:0008270">
    <property type="term" value="F:zinc ion binding"/>
    <property type="evidence" value="ECO:0007669"/>
    <property type="project" value="InterPro"/>
</dbReference>
<feature type="compositionally biased region" description="Basic and acidic residues" evidence="2">
    <location>
        <begin position="133"/>
        <end position="152"/>
    </location>
</feature>
<dbReference type="GO" id="GO:0003676">
    <property type="term" value="F:nucleic acid binding"/>
    <property type="evidence" value="ECO:0007669"/>
    <property type="project" value="InterPro"/>
</dbReference>
<protein>
    <recommendedName>
        <fullName evidence="5">CCHC-type domain-containing protein</fullName>
    </recommendedName>
</protein>
<dbReference type="EMBL" id="JAHXZJ010001492">
    <property type="protein sequence ID" value="KAH0552637.1"/>
    <property type="molecule type" value="Genomic_DNA"/>
</dbReference>
<evidence type="ECO:0000256" key="1">
    <source>
        <dbReference type="SAM" id="Coils"/>
    </source>
</evidence>
<sequence length="502" mass="57480">MGSNDNTSKTTDNPSTQVERGTTEQIFKNLMNKFENFFKFNQNHTNEEVTITISENNVVLTTQSGTEYKADKITLSDEEWKLLNEQTNEVEKKGRKMLMPKTGNQHETIDLLDEIDKRLNNDSDFPKTTTTGEEVRLKTTERENDPQRKNAKNESSSSSDLQNPVQVGGNDKLNDVLMKFCTAANSNTKHQNQILDGIVNSIKLIENSQKNYAEELKRTQEKLNDQTKRFENLTNNSSNDVLNNNNEIRKLKKNNNGGSSIEDATEKIVTFPEGEKRDAFYSAIMTTVPEVQSTEFLAARGFNEDLTYEELKMYLIRNEANKKQAGDNIRAALQTKRDPSDRYFECDDYGHHSSSCPLKGTGLKKCYECNQFTTHKAKDCPQRLARRNSSLSRDRGRGSMRGNFYGRFNRNDRRQSFKRKNNDNSEGTGAKKRKFNDKRGRGQFKNQPKQTKRAKAGEPKTNKGNVLFTNTIPNYDYACNVINNMNDGLNKYESEFDHEIVS</sequence>
<feature type="region of interest" description="Disordered" evidence="2">
    <location>
        <begin position="384"/>
        <end position="465"/>
    </location>
</feature>
<feature type="coiled-coil region" evidence="1">
    <location>
        <begin position="202"/>
        <end position="236"/>
    </location>
</feature>